<protein>
    <submittedName>
        <fullName evidence="1">Acyl-CoA thioesterase</fullName>
    </submittedName>
</protein>
<dbReference type="EMBL" id="JAMOIM010000012">
    <property type="protein sequence ID" value="MCW6510000.1"/>
    <property type="molecule type" value="Genomic_DNA"/>
</dbReference>
<accession>A0AA41Z455</accession>
<evidence type="ECO:0000313" key="2">
    <source>
        <dbReference type="Proteomes" id="UP001165667"/>
    </source>
</evidence>
<reference evidence="1" key="1">
    <citation type="submission" date="2022-05" db="EMBL/GenBank/DDBJ databases">
        <authorList>
            <person name="Pankratov T."/>
        </authorList>
    </citation>
    <scope>NUCLEOTIDE SEQUENCE</scope>
    <source>
        <strain evidence="1">BP6-180914</strain>
    </source>
</reference>
<evidence type="ECO:0000313" key="1">
    <source>
        <dbReference type="EMBL" id="MCW6510000.1"/>
    </source>
</evidence>
<dbReference type="CDD" id="cd00586">
    <property type="entry name" value="4HBT"/>
    <property type="match status" value="1"/>
</dbReference>
<dbReference type="Proteomes" id="UP001165667">
    <property type="component" value="Unassembled WGS sequence"/>
</dbReference>
<dbReference type="InterPro" id="IPR029069">
    <property type="entry name" value="HotDog_dom_sf"/>
</dbReference>
<organism evidence="1 2">
    <name type="scientific">Lichenifustis flavocetrariae</name>
    <dbReference type="NCBI Taxonomy" id="2949735"/>
    <lineage>
        <taxon>Bacteria</taxon>
        <taxon>Pseudomonadati</taxon>
        <taxon>Pseudomonadota</taxon>
        <taxon>Alphaproteobacteria</taxon>
        <taxon>Hyphomicrobiales</taxon>
        <taxon>Lichenihabitantaceae</taxon>
        <taxon>Lichenifustis</taxon>
    </lineage>
</organism>
<sequence length="161" mass="17888">MTTAERKRIEPLTRTKLPTAVWSTAVPIRFRHCDPAGIVFTPRYFDILNEAVEQFFGAALGLDYYLLISERKIGLGYAQASCEFLKPSRMGEVLDVAVLVERIGGSSYTLVLPVFKDGVEVVRGRLVTVTTMLEAFTSRPIPDDIRAGLEGYRDRCGEAIA</sequence>
<comment type="caution">
    <text evidence="1">The sequence shown here is derived from an EMBL/GenBank/DDBJ whole genome shotgun (WGS) entry which is preliminary data.</text>
</comment>
<keyword evidence="2" id="KW-1185">Reference proteome</keyword>
<name>A0AA41Z455_9HYPH</name>
<dbReference type="AlphaFoldDB" id="A0AA41Z455"/>
<dbReference type="SUPFAM" id="SSF54637">
    <property type="entry name" value="Thioesterase/thiol ester dehydrase-isomerase"/>
    <property type="match status" value="1"/>
</dbReference>
<dbReference type="RefSeq" id="WP_282586367.1">
    <property type="nucleotide sequence ID" value="NZ_JAMOIM010000012.1"/>
</dbReference>
<gene>
    <name evidence="1" type="ORF">M8523_18430</name>
</gene>
<dbReference type="Gene3D" id="3.10.129.10">
    <property type="entry name" value="Hotdog Thioesterase"/>
    <property type="match status" value="1"/>
</dbReference>
<proteinExistence type="predicted"/>
<dbReference type="Pfam" id="PF13279">
    <property type="entry name" value="4HBT_2"/>
    <property type="match status" value="1"/>
</dbReference>